<keyword evidence="5 6" id="KW-0720">Serine protease</keyword>
<dbReference type="InterPro" id="IPR036852">
    <property type="entry name" value="Peptidase_S8/S53_dom_sf"/>
</dbReference>
<organism evidence="9 10">
    <name type="scientific">Dokdonia sinensis</name>
    <dbReference type="NCBI Taxonomy" id="2479847"/>
    <lineage>
        <taxon>Bacteria</taxon>
        <taxon>Pseudomonadati</taxon>
        <taxon>Bacteroidota</taxon>
        <taxon>Flavobacteriia</taxon>
        <taxon>Flavobacteriales</taxon>
        <taxon>Flavobacteriaceae</taxon>
        <taxon>Dokdonia</taxon>
    </lineage>
</organism>
<dbReference type="InterPro" id="IPR000209">
    <property type="entry name" value="Peptidase_S8/S53_dom"/>
</dbReference>
<evidence type="ECO:0000259" key="8">
    <source>
        <dbReference type="Pfam" id="PF18962"/>
    </source>
</evidence>
<dbReference type="NCBIfam" id="TIGR04183">
    <property type="entry name" value="Por_Secre_tail"/>
    <property type="match status" value="1"/>
</dbReference>
<feature type="active site" description="Charge relay system" evidence="6">
    <location>
        <position position="181"/>
    </location>
</feature>
<dbReference type="InterPro" id="IPR026444">
    <property type="entry name" value="Secre_tail"/>
</dbReference>
<evidence type="ECO:0000256" key="5">
    <source>
        <dbReference type="ARBA" id="ARBA00022825"/>
    </source>
</evidence>
<keyword evidence="3" id="KW-0732">Signal</keyword>
<evidence type="ECO:0000259" key="7">
    <source>
        <dbReference type="Pfam" id="PF00082"/>
    </source>
</evidence>
<dbReference type="AlphaFoldDB" id="A0A3M0GMA3"/>
<accession>A0A3M0GMA3</accession>
<dbReference type="GO" id="GO:0006508">
    <property type="term" value="P:proteolysis"/>
    <property type="evidence" value="ECO:0007669"/>
    <property type="project" value="UniProtKB-KW"/>
</dbReference>
<dbReference type="Proteomes" id="UP000281985">
    <property type="component" value="Unassembled WGS sequence"/>
</dbReference>
<reference evidence="9 10" key="1">
    <citation type="submission" date="2018-10" db="EMBL/GenBank/DDBJ databases">
        <title>Dokdonia luteus sp. nov., isolated from sea water.</title>
        <authorList>
            <person name="Zhou L.Y."/>
            <person name="Du Z.J."/>
        </authorList>
    </citation>
    <scope>NUCLEOTIDE SEQUENCE [LARGE SCALE GENOMIC DNA]</scope>
    <source>
        <strain evidence="9 10">SH27</strain>
    </source>
</reference>
<sequence length="551" mass="60741">MNGLKKTRYKSQFIIMKYLFPILFILPSLIFAQEGDYAADRLILKFKEKYSSSEIKSLIQAEEFQLLNDLFDVQSLRNIGSHKTNDTYVLSFALGNYEINEIASFYKGLDYIKFVENDFTMTGAGRRVSDPNDPLFESRQWSMNNEGTFSLSPATQDADIDMLEAWEITTGDPDLIIGVIDSGLRLNHPEFENRIWINNAETEDGLDSDNNGYVDDIYGWDFVNEDSDPTDDHGHGTNVTSILGMTGNNDIGYAGVNWNSKIMTIKALDSNNSGFYSSMIEAIYYAVDNGCDVINMSIGGNSSSTALEAAINYCYSQDVPIVISTGNQDGVIQYPAQYENSIAVGSTNPDDSRSSPFFWSSTSGSNYGPALDYVAPGNYIYGAKYDSDTNYNTYWGGTSQGAPHVAGVISLLKSLDPNLTVDEINNILIATSQDEVGPANEDTPGFDNFFGHGRINAHDALQNASLSIVENNLATFPVYPNPIASTGVLRIGTSEKLDLKIINSSGQQVLERIQYQDSNNGLKIPRLISGLYILQITNGNGNSHFKKLIVK</sequence>
<dbReference type="GO" id="GO:0004252">
    <property type="term" value="F:serine-type endopeptidase activity"/>
    <property type="evidence" value="ECO:0007669"/>
    <property type="project" value="UniProtKB-UniRule"/>
</dbReference>
<evidence type="ECO:0000313" key="9">
    <source>
        <dbReference type="EMBL" id="RMB62763.1"/>
    </source>
</evidence>
<comment type="similarity">
    <text evidence="1 6">Belongs to the peptidase S8 family.</text>
</comment>
<dbReference type="Pfam" id="PF18962">
    <property type="entry name" value="Por_Secre_tail"/>
    <property type="match status" value="1"/>
</dbReference>
<dbReference type="PANTHER" id="PTHR43806">
    <property type="entry name" value="PEPTIDASE S8"/>
    <property type="match status" value="1"/>
</dbReference>
<dbReference type="Pfam" id="PF00082">
    <property type="entry name" value="Peptidase_S8"/>
    <property type="match status" value="1"/>
</dbReference>
<evidence type="ECO:0000256" key="1">
    <source>
        <dbReference type="ARBA" id="ARBA00011073"/>
    </source>
</evidence>
<dbReference type="Gene3D" id="3.40.50.200">
    <property type="entry name" value="Peptidase S8/S53 domain"/>
    <property type="match status" value="1"/>
</dbReference>
<gene>
    <name evidence="9" type="ORF">EAX61_04080</name>
</gene>
<dbReference type="InterPro" id="IPR023827">
    <property type="entry name" value="Peptidase_S8_Asp-AS"/>
</dbReference>
<dbReference type="PROSITE" id="PS00137">
    <property type="entry name" value="SUBTILASE_HIS"/>
    <property type="match status" value="1"/>
</dbReference>
<dbReference type="CDD" id="cd07473">
    <property type="entry name" value="Peptidases_S8_Subtilisin_like"/>
    <property type="match status" value="1"/>
</dbReference>
<dbReference type="InterPro" id="IPR015500">
    <property type="entry name" value="Peptidase_S8_subtilisin-rel"/>
</dbReference>
<dbReference type="InterPro" id="IPR050131">
    <property type="entry name" value="Peptidase_S8_subtilisin-like"/>
</dbReference>
<evidence type="ECO:0000256" key="2">
    <source>
        <dbReference type="ARBA" id="ARBA00022670"/>
    </source>
</evidence>
<dbReference type="PROSITE" id="PS00136">
    <property type="entry name" value="SUBTILASE_ASP"/>
    <property type="match status" value="1"/>
</dbReference>
<evidence type="ECO:0000313" key="10">
    <source>
        <dbReference type="Proteomes" id="UP000281985"/>
    </source>
</evidence>
<evidence type="ECO:0000256" key="3">
    <source>
        <dbReference type="ARBA" id="ARBA00022729"/>
    </source>
</evidence>
<evidence type="ECO:0000256" key="6">
    <source>
        <dbReference type="PROSITE-ProRule" id="PRU01240"/>
    </source>
</evidence>
<evidence type="ECO:0000256" key="4">
    <source>
        <dbReference type="ARBA" id="ARBA00022801"/>
    </source>
</evidence>
<keyword evidence="2 6" id="KW-0645">Protease</keyword>
<keyword evidence="4 6" id="KW-0378">Hydrolase</keyword>
<dbReference type="InterPro" id="IPR034204">
    <property type="entry name" value="PfSUB1-like_cat_dom"/>
</dbReference>
<feature type="active site" description="Charge relay system" evidence="6">
    <location>
        <position position="235"/>
    </location>
</feature>
<dbReference type="EMBL" id="REFV01000003">
    <property type="protein sequence ID" value="RMB62763.1"/>
    <property type="molecule type" value="Genomic_DNA"/>
</dbReference>
<name>A0A3M0GMA3_9FLAO</name>
<dbReference type="PRINTS" id="PR00723">
    <property type="entry name" value="SUBTILISIN"/>
</dbReference>
<dbReference type="InterPro" id="IPR022398">
    <property type="entry name" value="Peptidase_S8_His-AS"/>
</dbReference>
<dbReference type="PANTHER" id="PTHR43806:SF11">
    <property type="entry name" value="CEREVISIN-RELATED"/>
    <property type="match status" value="1"/>
</dbReference>
<feature type="domain" description="Peptidase S8/S53" evidence="7">
    <location>
        <begin position="175"/>
        <end position="453"/>
    </location>
</feature>
<comment type="caution">
    <text evidence="9">The sequence shown here is derived from an EMBL/GenBank/DDBJ whole genome shotgun (WGS) entry which is preliminary data.</text>
</comment>
<feature type="active site" description="Charge relay system" evidence="6">
    <location>
        <position position="399"/>
    </location>
</feature>
<dbReference type="PROSITE" id="PS51892">
    <property type="entry name" value="SUBTILASE"/>
    <property type="match status" value="1"/>
</dbReference>
<protein>
    <submittedName>
        <fullName evidence="9">T9SS C-terminal target domain-containing protein</fullName>
    </submittedName>
</protein>
<keyword evidence="10" id="KW-1185">Reference proteome</keyword>
<feature type="domain" description="Secretion system C-terminal sorting" evidence="8">
    <location>
        <begin position="478"/>
        <end position="550"/>
    </location>
</feature>
<proteinExistence type="inferred from homology"/>
<dbReference type="SUPFAM" id="SSF52743">
    <property type="entry name" value="Subtilisin-like"/>
    <property type="match status" value="1"/>
</dbReference>